<evidence type="ECO:0000256" key="1">
    <source>
        <dbReference type="SAM" id="MobiDB-lite"/>
    </source>
</evidence>
<feature type="compositionally biased region" description="Basic and acidic residues" evidence="1">
    <location>
        <begin position="117"/>
        <end position="131"/>
    </location>
</feature>
<gene>
    <name evidence="3" type="ORF">BHM03_00044271</name>
</gene>
<dbReference type="Proteomes" id="UP000290560">
    <property type="component" value="Unassembled WGS sequence"/>
</dbReference>
<dbReference type="GO" id="GO:0000902">
    <property type="term" value="P:cell morphogenesis"/>
    <property type="evidence" value="ECO:0007669"/>
    <property type="project" value="InterPro"/>
</dbReference>
<protein>
    <recommendedName>
        <fullName evidence="2">Cell morphogenesis protein N-terminal domain-containing protein</fullName>
    </recommendedName>
</protein>
<sequence>FQPRNQVWDYLYSVTSQLLTVIKKGLLTQDVQHDKLVEFCATLAESNLDFTMNHMILELLKPDSLSEAKVVGMRTTRYRAVPPKIDCQRSISAVSGRLREKSTVGGRLSEKKGRRRGKEEKKKRGEEERPSARTSSSLARRRRSHVVLTRAPSTATGRQRSHDVAARGSWALFLPCEEKDRGDFQYGLMYQHMVQISSAWTKRKG</sequence>
<evidence type="ECO:0000259" key="2">
    <source>
        <dbReference type="Pfam" id="PF14222"/>
    </source>
</evidence>
<organism evidence="3">
    <name type="scientific">Ensete ventricosum</name>
    <name type="common">Abyssinian banana</name>
    <name type="synonym">Musa ensete</name>
    <dbReference type="NCBI Taxonomy" id="4639"/>
    <lineage>
        <taxon>Eukaryota</taxon>
        <taxon>Viridiplantae</taxon>
        <taxon>Streptophyta</taxon>
        <taxon>Embryophyta</taxon>
        <taxon>Tracheophyta</taxon>
        <taxon>Spermatophyta</taxon>
        <taxon>Magnoliopsida</taxon>
        <taxon>Liliopsida</taxon>
        <taxon>Zingiberales</taxon>
        <taxon>Musaceae</taxon>
        <taxon>Ensete</taxon>
    </lineage>
</organism>
<dbReference type="PANTHER" id="PTHR12295:SF30">
    <property type="entry name" value="PROTEIN FURRY"/>
    <property type="match status" value="1"/>
</dbReference>
<dbReference type="PANTHER" id="PTHR12295">
    <property type="entry name" value="FURRY-RELATED"/>
    <property type="match status" value="1"/>
</dbReference>
<dbReference type="Pfam" id="PF14222">
    <property type="entry name" value="MOR2-PAG1_N"/>
    <property type="match status" value="1"/>
</dbReference>
<reference evidence="3" key="1">
    <citation type="journal article" date="2018" name="Data Brief">
        <title>Genome sequence data from 17 accessions of Ensete ventricosum, a staple food crop for millions in Ethiopia.</title>
        <authorList>
            <person name="Yemataw Z."/>
            <person name="Muzemil S."/>
            <person name="Ambachew D."/>
            <person name="Tripathi L."/>
            <person name="Tesfaye K."/>
            <person name="Chala A."/>
            <person name="Farbos A."/>
            <person name="O'Neill P."/>
            <person name="Moore K."/>
            <person name="Grant M."/>
            <person name="Studholme D.J."/>
        </authorList>
    </citation>
    <scope>NUCLEOTIDE SEQUENCE [LARGE SCALE GENOMIC DNA]</scope>
    <source>
        <tissue evidence="3">Leaf</tissue>
    </source>
</reference>
<accession>A0A445MKS4</accession>
<dbReference type="EMBL" id="KV876410">
    <property type="protein sequence ID" value="RZR74826.1"/>
    <property type="molecule type" value="Genomic_DNA"/>
</dbReference>
<feature type="region of interest" description="Disordered" evidence="1">
    <location>
        <begin position="96"/>
        <end position="164"/>
    </location>
</feature>
<feature type="non-terminal residue" evidence="3">
    <location>
        <position position="1"/>
    </location>
</feature>
<dbReference type="GO" id="GO:0030427">
    <property type="term" value="C:site of polarized growth"/>
    <property type="evidence" value="ECO:0007669"/>
    <property type="project" value="TreeGrafter"/>
</dbReference>
<name>A0A445MKS4_ENSVE</name>
<dbReference type="GO" id="GO:0005938">
    <property type="term" value="C:cell cortex"/>
    <property type="evidence" value="ECO:0007669"/>
    <property type="project" value="TreeGrafter"/>
</dbReference>
<proteinExistence type="predicted"/>
<dbReference type="InterPro" id="IPR039867">
    <property type="entry name" value="Furry/Tao3/Mor2"/>
</dbReference>
<dbReference type="AlphaFoldDB" id="A0A445MKS4"/>
<dbReference type="InterPro" id="IPR025614">
    <property type="entry name" value="Cell_morpho_N"/>
</dbReference>
<evidence type="ECO:0000313" key="3">
    <source>
        <dbReference type="EMBL" id="RZR74826.1"/>
    </source>
</evidence>
<feature type="domain" description="Cell morphogenesis protein N-terminal" evidence="2">
    <location>
        <begin position="4"/>
        <end position="71"/>
    </location>
</feature>